<feature type="signal peptide" evidence="1">
    <location>
        <begin position="1"/>
        <end position="28"/>
    </location>
</feature>
<reference evidence="2" key="2">
    <citation type="journal article" date="2021" name="PeerJ">
        <title>Extensive microbial diversity within the chicken gut microbiome revealed by metagenomics and culture.</title>
        <authorList>
            <person name="Gilroy R."/>
            <person name="Ravi A."/>
            <person name="Getino M."/>
            <person name="Pursley I."/>
            <person name="Horton D.L."/>
            <person name="Alikhan N.F."/>
            <person name="Baker D."/>
            <person name="Gharbi K."/>
            <person name="Hall N."/>
            <person name="Watson M."/>
            <person name="Adriaenssens E.M."/>
            <person name="Foster-Nyarko E."/>
            <person name="Jarju S."/>
            <person name="Secka A."/>
            <person name="Antonio M."/>
            <person name="Oren A."/>
            <person name="Chaudhuri R.R."/>
            <person name="La Ragione R."/>
            <person name="Hildebrand F."/>
            <person name="Pallen M.J."/>
        </authorList>
    </citation>
    <scope>NUCLEOTIDE SEQUENCE</scope>
    <source>
        <strain evidence="2">ChiGjej2B2-16831</strain>
    </source>
</reference>
<dbReference type="AlphaFoldDB" id="A0A9D1STB5"/>
<keyword evidence="1" id="KW-0732">Signal</keyword>
<sequence length="209" mass="23601">MTLSARWCKFAGTALLCAALLCAAACQAGPSPAEGEAVVWYRNQDVVMPMTLGSVTRVRAYHVHGELYQLVVDQQDALTPQVFTPFEIVRYEAGEGVPVETYEDRVYHTYDPFLQQTKSELRKAFIYDAYETYFGREPSEAEFNEELEKLIEKVQLEDLEARISTAPEAVIRRIEQQRGEALDEGGIRRVKRMLARGVTADEIVEAFVA</sequence>
<proteinExistence type="predicted"/>
<evidence type="ECO:0000256" key="1">
    <source>
        <dbReference type="SAM" id="SignalP"/>
    </source>
</evidence>
<dbReference type="Proteomes" id="UP000824128">
    <property type="component" value="Unassembled WGS sequence"/>
</dbReference>
<reference evidence="2" key="1">
    <citation type="submission" date="2020-10" db="EMBL/GenBank/DDBJ databases">
        <authorList>
            <person name="Gilroy R."/>
        </authorList>
    </citation>
    <scope>NUCLEOTIDE SEQUENCE</scope>
    <source>
        <strain evidence="2">ChiGjej2B2-16831</strain>
    </source>
</reference>
<dbReference type="EMBL" id="DVNZ01000167">
    <property type="protein sequence ID" value="HIU94570.1"/>
    <property type="molecule type" value="Genomic_DNA"/>
</dbReference>
<protein>
    <submittedName>
        <fullName evidence="2">Uncharacterized protein</fullName>
    </submittedName>
</protein>
<evidence type="ECO:0000313" key="3">
    <source>
        <dbReference type="Proteomes" id="UP000824128"/>
    </source>
</evidence>
<evidence type="ECO:0000313" key="2">
    <source>
        <dbReference type="EMBL" id="HIU94570.1"/>
    </source>
</evidence>
<comment type="caution">
    <text evidence="2">The sequence shown here is derived from an EMBL/GenBank/DDBJ whole genome shotgun (WGS) entry which is preliminary data.</text>
</comment>
<feature type="chain" id="PRO_5038953390" evidence="1">
    <location>
        <begin position="29"/>
        <end position="209"/>
    </location>
</feature>
<accession>A0A9D1STB5</accession>
<gene>
    <name evidence="2" type="ORF">IAD24_05355</name>
</gene>
<name>A0A9D1STB5_9FIRM</name>
<organism evidence="2 3">
    <name type="scientific">Candidatus Aphodomorpha intestinavium</name>
    <dbReference type="NCBI Taxonomy" id="2840672"/>
    <lineage>
        <taxon>Bacteria</taxon>
        <taxon>Bacillati</taxon>
        <taxon>Bacillota</taxon>
        <taxon>Clostridia</taxon>
        <taxon>Eubacteriales</taxon>
        <taxon>Candidatus Aphodomorpha</taxon>
    </lineage>
</organism>